<dbReference type="Pfam" id="PF12535">
    <property type="entry name" value="Nudix_N"/>
    <property type="match status" value="1"/>
</dbReference>
<dbReference type="Gene3D" id="3.90.79.10">
    <property type="entry name" value="Nucleoside Triphosphate Pyrophosphohydrolase"/>
    <property type="match status" value="1"/>
</dbReference>
<protein>
    <submittedName>
        <fullName evidence="3">NUDIX hydrolase</fullName>
        <ecNumber evidence="3">3.6.-.-</ecNumber>
    </submittedName>
</protein>
<gene>
    <name evidence="3" type="ORF">V6984_07675</name>
</gene>
<dbReference type="PANTHER" id="PTHR43736:SF1">
    <property type="entry name" value="DIHYDRONEOPTERIN TRIPHOSPHATE DIPHOSPHATASE"/>
    <property type="match status" value="1"/>
</dbReference>
<dbReference type="PANTHER" id="PTHR43736">
    <property type="entry name" value="ADP-RIBOSE PYROPHOSPHATASE"/>
    <property type="match status" value="1"/>
</dbReference>
<accession>A0ABZ3F4H3</accession>
<dbReference type="EC" id="3.6.-.-" evidence="3"/>
<dbReference type="Pfam" id="PF00293">
    <property type="entry name" value="NUDIX"/>
    <property type="match status" value="1"/>
</dbReference>
<dbReference type="InterPro" id="IPR059176">
    <property type="entry name" value="UDP-X_N"/>
</dbReference>
<evidence type="ECO:0000313" key="3">
    <source>
        <dbReference type="EMBL" id="XAH76381.1"/>
    </source>
</evidence>
<keyword evidence="4" id="KW-1185">Reference proteome</keyword>
<dbReference type="RefSeq" id="WP_342759961.1">
    <property type="nucleotide sequence ID" value="NZ_CP146256.1"/>
</dbReference>
<sequence length="194" mass="22529">MELQSIAQNGLTYTKDLFDKERFERIRDISAEIMAIKTEYPIGKIKDLFCNEVGYQTPKLETRAVIFNENKILLVKEKEKWSLPGGWIDYNESIASNTVKEVKEEAGLDVEPVKVIAIQNRNKHNFPKYAYEICKVFVICVVRGGSFRQNNETTESGYFSLNNLPVLDEDKNVYSQIKMCFDAYENDKWNVIFD</sequence>
<organism evidence="3 4">
    <name type="scientific">Kineothrix sedimenti</name>
    <dbReference type="NCBI Taxonomy" id="3123317"/>
    <lineage>
        <taxon>Bacteria</taxon>
        <taxon>Bacillati</taxon>
        <taxon>Bacillota</taxon>
        <taxon>Clostridia</taxon>
        <taxon>Lachnospirales</taxon>
        <taxon>Lachnospiraceae</taxon>
        <taxon>Kineothrix</taxon>
    </lineage>
</organism>
<dbReference type="GO" id="GO:0016787">
    <property type="term" value="F:hydrolase activity"/>
    <property type="evidence" value="ECO:0007669"/>
    <property type="project" value="UniProtKB-KW"/>
</dbReference>
<dbReference type="Proteomes" id="UP001451571">
    <property type="component" value="Chromosome"/>
</dbReference>
<dbReference type="CDD" id="cd18889">
    <property type="entry name" value="NUDIX_ADPRase"/>
    <property type="match status" value="1"/>
</dbReference>
<evidence type="ECO:0000313" key="4">
    <source>
        <dbReference type="Proteomes" id="UP001451571"/>
    </source>
</evidence>
<dbReference type="Gene3D" id="6.10.250.1120">
    <property type="match status" value="1"/>
</dbReference>
<dbReference type="EMBL" id="CP146256">
    <property type="protein sequence ID" value="XAH76381.1"/>
    <property type="molecule type" value="Genomic_DNA"/>
</dbReference>
<reference evidence="3 4" key="1">
    <citation type="submission" date="2024-02" db="EMBL/GenBank/DDBJ databases">
        <title>Bacterial strain from lacustrine sediment.</title>
        <authorList>
            <person name="Petit C."/>
            <person name="Fadhlaoui K."/>
        </authorList>
    </citation>
    <scope>NUCLEOTIDE SEQUENCE [LARGE SCALE GENOMIC DNA]</scope>
    <source>
        <strain evidence="3 4">IPX-CK</strain>
    </source>
</reference>
<evidence type="ECO:0000259" key="2">
    <source>
        <dbReference type="PROSITE" id="PS51462"/>
    </source>
</evidence>
<keyword evidence="3" id="KW-0378">Hydrolase</keyword>
<dbReference type="SUPFAM" id="SSF55811">
    <property type="entry name" value="Nudix"/>
    <property type="match status" value="1"/>
</dbReference>
<feature type="domain" description="Nudix hydrolase" evidence="2">
    <location>
        <begin position="57"/>
        <end position="181"/>
    </location>
</feature>
<name>A0ABZ3F4H3_9FIRM</name>
<proteinExistence type="inferred from homology"/>
<comment type="similarity">
    <text evidence="1">Belongs to the Nudix hydrolase family.</text>
</comment>
<dbReference type="InterPro" id="IPR015797">
    <property type="entry name" value="NUDIX_hydrolase-like_dom_sf"/>
</dbReference>
<dbReference type="InterPro" id="IPR000086">
    <property type="entry name" value="NUDIX_hydrolase_dom"/>
</dbReference>
<dbReference type="PROSITE" id="PS51462">
    <property type="entry name" value="NUDIX"/>
    <property type="match status" value="1"/>
</dbReference>
<evidence type="ECO:0000256" key="1">
    <source>
        <dbReference type="ARBA" id="ARBA00005582"/>
    </source>
</evidence>